<keyword evidence="4 6" id="KW-1005">Bacterial flagellum biogenesis</keyword>
<keyword evidence="5" id="KW-0143">Chaperone</keyword>
<evidence type="ECO:0000256" key="3">
    <source>
        <dbReference type="ARBA" id="ARBA00022490"/>
    </source>
</evidence>
<evidence type="ECO:0000256" key="6">
    <source>
        <dbReference type="PIRNR" id="PIRNR039090"/>
    </source>
</evidence>
<comment type="caution">
    <text evidence="7">The sequence shown here is derived from an EMBL/GenBank/DDBJ whole genome shotgun (WGS) entry which is preliminary data.</text>
</comment>
<dbReference type="CDD" id="cd16098">
    <property type="entry name" value="FliS"/>
    <property type="match status" value="1"/>
</dbReference>
<dbReference type="PANTHER" id="PTHR34773:SF1">
    <property type="entry name" value="FLAGELLAR SECRETION CHAPERONE FLIS"/>
    <property type="match status" value="1"/>
</dbReference>
<dbReference type="Pfam" id="PF02561">
    <property type="entry name" value="FliS"/>
    <property type="match status" value="1"/>
</dbReference>
<reference evidence="7 8" key="1">
    <citation type="journal article" date="2013" name="Int. J. Syst. Evol. Microbiol.">
        <title>Celerinatantimonas yamalensis sp. nov., a cold-adapted diazotrophic bacterium from a cold permafrost brine.</title>
        <authorList>
            <person name="Shcherbakova V."/>
            <person name="Chuvilskaya N."/>
            <person name="Rivkina E."/>
            <person name="Demidov N."/>
            <person name="Uchaeva V."/>
            <person name="Suetin S."/>
            <person name="Suzina N."/>
            <person name="Gilichinsky D."/>
        </authorList>
    </citation>
    <scope>NUCLEOTIDE SEQUENCE [LARGE SCALE GENOMIC DNA]</scope>
    <source>
        <strain evidence="7 8">C7</strain>
    </source>
</reference>
<organism evidence="7 8">
    <name type="scientific">Celerinatantimonas yamalensis</name>
    <dbReference type="NCBI Taxonomy" id="559956"/>
    <lineage>
        <taxon>Bacteria</taxon>
        <taxon>Pseudomonadati</taxon>
        <taxon>Pseudomonadota</taxon>
        <taxon>Gammaproteobacteria</taxon>
        <taxon>Celerinatantimonadaceae</taxon>
        <taxon>Celerinatantimonas</taxon>
    </lineage>
</organism>
<protein>
    <recommendedName>
        <fullName evidence="6">Flagellar secretion chaperone FliS</fullName>
    </recommendedName>
</protein>
<dbReference type="RefSeq" id="WP_408623287.1">
    <property type="nucleotide sequence ID" value="NZ_JBEQCT010000003.1"/>
</dbReference>
<dbReference type="InterPro" id="IPR003713">
    <property type="entry name" value="FliS"/>
</dbReference>
<accession>A0ABW9G613</accession>
<dbReference type="EMBL" id="JBEQCT010000003">
    <property type="protein sequence ID" value="MFM2485072.1"/>
    <property type="molecule type" value="Genomic_DNA"/>
</dbReference>
<dbReference type="Proteomes" id="UP001629953">
    <property type="component" value="Unassembled WGS sequence"/>
</dbReference>
<sequence length="141" mass="15638">MYKKGINQYRQVGIKDQVATADPHKITQLLMQSALENLAIAKGCMTRKDLANKAKPIAKATAIITSLRNTLNYEAGGEISESLSDLYIFMLEKLSEASITNNPQQIADVIEIMLPIKSAWDQIPESAKQEAYQQQRSVNAV</sequence>
<dbReference type="InterPro" id="IPR036584">
    <property type="entry name" value="FliS_sf"/>
</dbReference>
<dbReference type="SUPFAM" id="SSF101116">
    <property type="entry name" value="Flagellar export chaperone FliS"/>
    <property type="match status" value="1"/>
</dbReference>
<keyword evidence="8" id="KW-1185">Reference proteome</keyword>
<evidence type="ECO:0000313" key="7">
    <source>
        <dbReference type="EMBL" id="MFM2485072.1"/>
    </source>
</evidence>
<comment type="similarity">
    <text evidence="2 6">Belongs to the FliS family.</text>
</comment>
<keyword evidence="7" id="KW-0966">Cell projection</keyword>
<keyword evidence="3 6" id="KW-0963">Cytoplasm</keyword>
<dbReference type="PANTHER" id="PTHR34773">
    <property type="entry name" value="FLAGELLAR SECRETION CHAPERONE FLIS"/>
    <property type="match status" value="1"/>
</dbReference>
<dbReference type="PIRSF" id="PIRSF039090">
    <property type="entry name" value="Flis"/>
    <property type="match status" value="1"/>
</dbReference>
<dbReference type="Gene3D" id="1.20.120.340">
    <property type="entry name" value="Flagellar protein FliS"/>
    <property type="match status" value="1"/>
</dbReference>
<name>A0ABW9G613_9GAMM</name>
<dbReference type="NCBIfam" id="TIGR00208">
    <property type="entry name" value="fliS"/>
    <property type="match status" value="1"/>
</dbReference>
<evidence type="ECO:0000256" key="4">
    <source>
        <dbReference type="ARBA" id="ARBA00022795"/>
    </source>
</evidence>
<comment type="subcellular location">
    <subcellularLocation>
        <location evidence="1 6">Cytoplasm</location>
        <location evidence="1 6">Cytosol</location>
    </subcellularLocation>
</comment>
<evidence type="ECO:0000313" key="8">
    <source>
        <dbReference type="Proteomes" id="UP001629953"/>
    </source>
</evidence>
<proteinExistence type="inferred from homology"/>
<keyword evidence="7" id="KW-0969">Cilium</keyword>
<gene>
    <name evidence="7" type="primary">fliS</name>
    <name evidence="7" type="ORF">ABUE30_08340</name>
</gene>
<evidence type="ECO:0000256" key="1">
    <source>
        <dbReference type="ARBA" id="ARBA00004514"/>
    </source>
</evidence>
<keyword evidence="7" id="KW-0282">Flagellum</keyword>
<evidence type="ECO:0000256" key="5">
    <source>
        <dbReference type="ARBA" id="ARBA00023186"/>
    </source>
</evidence>
<evidence type="ECO:0000256" key="2">
    <source>
        <dbReference type="ARBA" id="ARBA00008787"/>
    </source>
</evidence>